<evidence type="ECO:0000313" key="2">
    <source>
        <dbReference type="EMBL" id="KIM20655.1"/>
    </source>
</evidence>
<dbReference type="EMBL" id="KN824415">
    <property type="protein sequence ID" value="KIM20655.1"/>
    <property type="molecule type" value="Genomic_DNA"/>
</dbReference>
<dbReference type="InterPro" id="IPR029463">
    <property type="entry name" value="Lys_MEP"/>
</dbReference>
<proteinExistence type="predicted"/>
<dbReference type="OrthoDB" id="412874at2759"/>
<dbReference type="Proteomes" id="UP000054097">
    <property type="component" value="Unassembled WGS sequence"/>
</dbReference>
<dbReference type="InterPro" id="IPR024079">
    <property type="entry name" value="MetalloPept_cat_dom_sf"/>
</dbReference>
<dbReference type="SUPFAM" id="SSF55486">
    <property type="entry name" value="Metalloproteases ('zincins'), catalytic domain"/>
    <property type="match status" value="1"/>
</dbReference>
<evidence type="ECO:0000259" key="1">
    <source>
        <dbReference type="Pfam" id="PF14521"/>
    </source>
</evidence>
<accession>A0A0C3A7R4</accession>
<dbReference type="Pfam" id="PF14521">
    <property type="entry name" value="Aspzincin_M35"/>
    <property type="match status" value="1"/>
</dbReference>
<dbReference type="STRING" id="933852.A0A0C3A7R4"/>
<evidence type="ECO:0000313" key="3">
    <source>
        <dbReference type="Proteomes" id="UP000054097"/>
    </source>
</evidence>
<dbReference type="HOGENOM" id="CLU_103873_1_1_1"/>
<dbReference type="Gene3D" id="3.40.390.10">
    <property type="entry name" value="Collagenase (Catalytic Domain)"/>
    <property type="match status" value="1"/>
</dbReference>
<organism evidence="2 3">
    <name type="scientific">Serendipita vermifera MAFF 305830</name>
    <dbReference type="NCBI Taxonomy" id="933852"/>
    <lineage>
        <taxon>Eukaryota</taxon>
        <taxon>Fungi</taxon>
        <taxon>Dikarya</taxon>
        <taxon>Basidiomycota</taxon>
        <taxon>Agaricomycotina</taxon>
        <taxon>Agaricomycetes</taxon>
        <taxon>Sebacinales</taxon>
        <taxon>Serendipitaceae</taxon>
        <taxon>Serendipita</taxon>
    </lineage>
</organism>
<reference evidence="2 3" key="1">
    <citation type="submission" date="2014-04" db="EMBL/GenBank/DDBJ databases">
        <authorList>
            <consortium name="DOE Joint Genome Institute"/>
            <person name="Kuo A."/>
            <person name="Zuccaro A."/>
            <person name="Kohler A."/>
            <person name="Nagy L.G."/>
            <person name="Floudas D."/>
            <person name="Copeland A."/>
            <person name="Barry K.W."/>
            <person name="Cichocki N."/>
            <person name="Veneault-Fourrey C."/>
            <person name="LaButti K."/>
            <person name="Lindquist E.A."/>
            <person name="Lipzen A."/>
            <person name="Lundell T."/>
            <person name="Morin E."/>
            <person name="Murat C."/>
            <person name="Sun H."/>
            <person name="Tunlid A."/>
            <person name="Henrissat B."/>
            <person name="Grigoriev I.V."/>
            <person name="Hibbett D.S."/>
            <person name="Martin F."/>
            <person name="Nordberg H.P."/>
            <person name="Cantor M.N."/>
            <person name="Hua S.X."/>
        </authorList>
    </citation>
    <scope>NUCLEOTIDE SEQUENCE [LARGE SCALE GENOMIC DNA]</scope>
    <source>
        <strain evidence="2 3">MAFF 305830</strain>
    </source>
</reference>
<name>A0A0C3A7R4_SERVB</name>
<dbReference type="AlphaFoldDB" id="A0A0C3A7R4"/>
<gene>
    <name evidence="2" type="ORF">M408DRAFT_30177</name>
</gene>
<sequence>MSCLTLAAYDRSNLDPVLDYYGKIHQGALKTYTFDCERLEGSEFAYVFPDNSPDSKAGSIVHENAHLTLNGSTKDLAYRQTRAQAFVVCNSIAATMNAESDKYFAENSPALA</sequence>
<reference evidence="3" key="2">
    <citation type="submission" date="2015-01" db="EMBL/GenBank/DDBJ databases">
        <title>Evolutionary Origins and Diversification of the Mycorrhizal Mutualists.</title>
        <authorList>
            <consortium name="DOE Joint Genome Institute"/>
            <consortium name="Mycorrhizal Genomics Consortium"/>
            <person name="Kohler A."/>
            <person name="Kuo A."/>
            <person name="Nagy L.G."/>
            <person name="Floudas D."/>
            <person name="Copeland A."/>
            <person name="Barry K.W."/>
            <person name="Cichocki N."/>
            <person name="Veneault-Fourrey C."/>
            <person name="LaButti K."/>
            <person name="Lindquist E.A."/>
            <person name="Lipzen A."/>
            <person name="Lundell T."/>
            <person name="Morin E."/>
            <person name="Murat C."/>
            <person name="Riley R."/>
            <person name="Ohm R."/>
            <person name="Sun H."/>
            <person name="Tunlid A."/>
            <person name="Henrissat B."/>
            <person name="Grigoriev I.V."/>
            <person name="Hibbett D.S."/>
            <person name="Martin F."/>
        </authorList>
    </citation>
    <scope>NUCLEOTIDE SEQUENCE [LARGE SCALE GENOMIC DNA]</scope>
    <source>
        <strain evidence="3">MAFF 305830</strain>
    </source>
</reference>
<keyword evidence="3" id="KW-1185">Reference proteome</keyword>
<protein>
    <recommendedName>
        <fullName evidence="1">Lysine-specific metallo-endopeptidase domain-containing protein</fullName>
    </recommendedName>
</protein>
<feature type="domain" description="Lysine-specific metallo-endopeptidase" evidence="1">
    <location>
        <begin position="53"/>
        <end position="106"/>
    </location>
</feature>
<dbReference type="GO" id="GO:0004222">
    <property type="term" value="F:metalloendopeptidase activity"/>
    <property type="evidence" value="ECO:0007669"/>
    <property type="project" value="InterPro"/>
</dbReference>